<organism evidence="1 2">
    <name type="scientific">Colletotrichum navitas</name>
    <dbReference type="NCBI Taxonomy" id="681940"/>
    <lineage>
        <taxon>Eukaryota</taxon>
        <taxon>Fungi</taxon>
        <taxon>Dikarya</taxon>
        <taxon>Ascomycota</taxon>
        <taxon>Pezizomycotina</taxon>
        <taxon>Sordariomycetes</taxon>
        <taxon>Hypocreomycetidae</taxon>
        <taxon>Glomerellales</taxon>
        <taxon>Glomerellaceae</taxon>
        <taxon>Colletotrichum</taxon>
        <taxon>Colletotrichum graminicola species complex</taxon>
    </lineage>
</organism>
<dbReference type="AlphaFoldDB" id="A0AAD8V8W9"/>
<evidence type="ECO:0000313" key="2">
    <source>
        <dbReference type="Proteomes" id="UP001230504"/>
    </source>
</evidence>
<gene>
    <name evidence="1" type="ORF">LY79DRAFT_82592</name>
</gene>
<dbReference type="EMBL" id="JAHLJV010000013">
    <property type="protein sequence ID" value="KAK1596166.1"/>
    <property type="molecule type" value="Genomic_DNA"/>
</dbReference>
<dbReference type="RefSeq" id="XP_060417085.1">
    <property type="nucleotide sequence ID" value="XM_060565142.1"/>
</dbReference>
<proteinExistence type="predicted"/>
<evidence type="ECO:0000313" key="1">
    <source>
        <dbReference type="EMBL" id="KAK1596166.1"/>
    </source>
</evidence>
<reference evidence="1" key="1">
    <citation type="submission" date="2021-06" db="EMBL/GenBank/DDBJ databases">
        <title>Comparative genomics, transcriptomics and evolutionary studies reveal genomic signatures of adaptation to plant cell wall in hemibiotrophic fungi.</title>
        <authorList>
            <consortium name="DOE Joint Genome Institute"/>
            <person name="Baroncelli R."/>
            <person name="Diaz J.F."/>
            <person name="Benocci T."/>
            <person name="Peng M."/>
            <person name="Battaglia E."/>
            <person name="Haridas S."/>
            <person name="Andreopoulos W."/>
            <person name="Labutti K."/>
            <person name="Pangilinan J."/>
            <person name="Floch G.L."/>
            <person name="Makela M.R."/>
            <person name="Henrissat B."/>
            <person name="Grigoriev I.V."/>
            <person name="Crouch J.A."/>
            <person name="De Vries R.P."/>
            <person name="Sukno S.A."/>
            <person name="Thon M.R."/>
        </authorList>
    </citation>
    <scope>NUCLEOTIDE SEQUENCE</scope>
    <source>
        <strain evidence="1">CBS 125086</strain>
    </source>
</reference>
<accession>A0AAD8V8W9</accession>
<dbReference type="GeneID" id="85449382"/>
<dbReference type="Proteomes" id="UP001230504">
    <property type="component" value="Unassembled WGS sequence"/>
</dbReference>
<sequence>MDRGMGKLIVKEGDKGDTGMRLGRQSYGACWRLIKVAQEGLLAFKGELDLDHETKVEGNHARHIAIRDTILLILFVQVNNIVFRDQRGKGRALNMIVYWQVLNISFLFSPSLHATFRTHYFFFKEGYDSTETEDHTCNIILLLLSLPLSCSPAPTQVNAT</sequence>
<name>A0AAD8V8W9_9PEZI</name>
<protein>
    <submittedName>
        <fullName evidence="1">Uncharacterized protein</fullName>
    </submittedName>
</protein>
<keyword evidence="2" id="KW-1185">Reference proteome</keyword>
<comment type="caution">
    <text evidence="1">The sequence shown here is derived from an EMBL/GenBank/DDBJ whole genome shotgun (WGS) entry which is preliminary data.</text>
</comment>